<evidence type="ECO:0000313" key="7">
    <source>
        <dbReference type="EMBL" id="OMO62293.1"/>
    </source>
</evidence>
<keyword evidence="3" id="KW-0732">Signal</keyword>
<comment type="caution">
    <text evidence="7">The sequence shown here is derived from an EMBL/GenBank/DDBJ whole genome shotgun (WGS) entry which is preliminary data.</text>
</comment>
<proteinExistence type="inferred from homology"/>
<feature type="domain" description="DNA helicase Pif1-like DEAD-box helicase" evidence="4">
    <location>
        <begin position="1168"/>
        <end position="1388"/>
    </location>
</feature>
<dbReference type="PANTHER" id="PTHR10492:SF90">
    <property type="entry name" value="ATP-DEPENDENT DNA HELICASE"/>
    <property type="match status" value="1"/>
</dbReference>
<comment type="similarity">
    <text evidence="1">Belongs to the helicase family.</text>
</comment>
<sequence length="2306" mass="259547">MVVFLFYTICFAVIGMFLCERCAGMAFNFVGTYEVIPNHVLDLPLLIVFCVRLLPIEKNQADVLMVNSEILSSDMLPANPATMHEVKLDSLHRALKVSVPRLDFGVLHSDIIKDSRSQYNANHSMGCAELLCPDLAVGSGCKAATLNAADFDTNMTDLHDDIGIPNTVCGDNSDDRFWEGALAQYQQILAHHSDLIDGIALGIDHILSGGFQLPVVGKADAASNRFQRKLYLANKAHTIYRQHHRMSRFGQALHSRSKVFNHVVVRSIVTSEGDLKTVKTIRSWSNDVRVSILSRFSDSTYGFICDHTAGTSNQSLRSHHFVSTGILLINEAAREVFTYPQTHSPPPNIVECMDSSTIDSNPASGATPQQMAQSAIHHKRTLYEPSYFGGLDRICPFYDAHMWYGERCDISKHTENPFTSLGAKIDRTTNSRPGPFVFSVNGLTHHKIGSVLPAEGETPKFAQLYVYDTDNEMQNRISAVCGHPNSDVIDEQIVAGLSKMLDETNEIARVFRIARERLAQPNALTMKIRFIQARGKNDRTYSAPTSSEIAALIVGQNDEVTEDRDVIIHHKSDKLERISTLHPLYMSFQYPLLFPHGEDGFHLGIRYANSPIKHAPKRGTVTMREYYAYQLQQRNVESNTLLRGGRLLHQYMADAFCSVDRGRLYHVKTRQKELRSDRYINVRDAMYQGDVDGSDIGKRIVLPASYTGGPRYMFQNYQDAMAICRAYGYPTLFITFTCNPKWREIDDALKLIPGQRADDRPDLVCRVFRLKVRDLMHDLLEAGFFGKAIAGTYTIEFQKRGLPHAHILLWLHPDSRWNTSADIDNMISAELPDPEVDRVGYDAVSSFMMHGPFGPANCKAPCMEKGHCSNPTAAIKYLFKYIHKGPDRARIVVEEGNSEQANSEQLNSEQLNSEHGVEGESQNNNAPNNVVDEIKMYLDCRYVAAHEACWRLFEFDIHFRQPPIQRLLIHLPGEQNIYFHDRQSLEKVLARPDIEKTMFTEWFEMNKISPQARSLLYIDFPTEWRACDALGLLGDDREWQDVLTQSSFSATSYEVRHVFVLILLRCNVSNPAELFERNWRLFSDDIQHKFRAEMRAPNYRVPDRDLRSYVLIALEDILLKNSSSLAESKLPQPIHKSRAVFADRMIHEELDYDLQLLRQQHIHMLSLLNPEQKIIHDDIMESVLQKKPRLFFVYGYGGTGKTFLWNTIIAGIRSKGLIVLAVASSGIASLLMPGGRTAHSRFKIPLEVDEYSTCEIRKGTQLAKLLQRTDLIVWDEAPMIHRHCLEALEKSLRDVLHDPLLESDPKPFGDRNVILGGDFRQILPVIPHGTKGDVLAATITNSELWRSFKVYTLKTNMRLQQPNMTDEYRKSLGEFAQWLLDVGDGSIKLVCDTGDDEDGSIIRIPDSLLVTCEGDPVDAMFRAIYQNFEANCYSMSFLQERAIVTPYNETATIVNTHGLSLLPGSARTYYSNDTLCKSCQGSYSNDLLHSPELLNSLRLPGVPDHELNLKIGAVVMLLRNVNQALGLSIMEPEPDPVELTISQLNKGRNTNYMILRVARRWDTILPTSGKFITIDFLFTDRNGHAIHGYMDPKLQRDHSDVLFEGHVYKISTFQVKGPKSSHNAVPGPNTILLYYSTSVTSVDIDATAFPRHHFNFATIDQIVARIKDDKIMTDVVGMLSGASNLNKIKVKRQEQEVENRTVSLKLLSGDEIKASIWARFLPGIDIDSLMQLQPKPIMLIAGTTVKGTSSNFFLTTTTGSKIFINPDIPQTTQLFESLSQDYRSLLSVNTIDNLMYAQEKTAVLLLEDNEFQQKKGSYFASAQQSSIINLLRMNPLQIGITKYKIRARIIGIDLSSGWFYTACPTCGSELNFKIFDYKPIEEEDPATKNIKGKAIEGTSAPLLLTGTPTDLALHTPQRSTPPIRSQHQQHPPPKHGETPVGASEAATPKNQKLSKKRIKPSSPKNSSGAANPQDSSSRSNSIDNRSPSSDADNQTVTNTRQNKEDDRMPSNNMPVQIITPPPEGNPPPMATSIIHLLQTQLGISFPSMTINDSPEAQTTPILIDIAKLIIAMVNQLADDGPRISNILRTWLGLNNTDTANAINIEEMLHKPNILRELYSRGITHRTPPQLALEPTSQDICFIYPADKNTPVNIDGETRITYVLTTPPLRQFWISAKFTIDHSTNQTNHKLQFMIDTTLGKYASSSNQSTLLRPIKLLIFNVAGAANPEFIYIYAETCFEYNPDFVIITETRLTGSHSQSMNFTASTSLEPIGYFGGSWFLWNDNHIKLHIIAKTQNMITFKISYQH</sequence>
<keyword evidence="1" id="KW-0067">ATP-binding</keyword>
<feature type="chain" id="PRO_5012096658" description="ATP-dependent DNA helicase" evidence="3">
    <location>
        <begin position="25"/>
        <end position="2306"/>
    </location>
</feature>
<dbReference type="GO" id="GO:0006310">
    <property type="term" value="P:DNA recombination"/>
    <property type="evidence" value="ECO:0007669"/>
    <property type="project" value="UniProtKB-KW"/>
</dbReference>
<dbReference type="Gene3D" id="2.40.50.140">
    <property type="entry name" value="Nucleic acid-binding proteins"/>
    <property type="match status" value="2"/>
</dbReference>
<feature type="compositionally biased region" description="Low complexity" evidence="2">
    <location>
        <begin position="1971"/>
        <end position="1990"/>
    </location>
</feature>
<dbReference type="Pfam" id="PF21530">
    <property type="entry name" value="Pif1_2B_dom"/>
    <property type="match status" value="1"/>
</dbReference>
<keyword evidence="1" id="KW-0547">Nucleotide-binding</keyword>
<feature type="region of interest" description="Disordered" evidence="2">
    <location>
        <begin position="1901"/>
        <end position="2025"/>
    </location>
</feature>
<dbReference type="EC" id="5.6.2.3" evidence="1"/>
<feature type="signal peptide" evidence="3">
    <location>
        <begin position="1"/>
        <end position="24"/>
    </location>
</feature>
<evidence type="ECO:0000313" key="8">
    <source>
        <dbReference type="Proteomes" id="UP000187203"/>
    </source>
</evidence>
<gene>
    <name evidence="7" type="ORF">COLO4_33148</name>
</gene>
<dbReference type="InterPro" id="IPR027417">
    <property type="entry name" value="P-loop_NTPase"/>
</dbReference>
<dbReference type="InterPro" id="IPR049163">
    <property type="entry name" value="Pif1-like_2B_dom"/>
</dbReference>
<feature type="region of interest" description="Disordered" evidence="2">
    <location>
        <begin position="896"/>
        <end position="927"/>
    </location>
</feature>
<evidence type="ECO:0000259" key="5">
    <source>
        <dbReference type="Pfam" id="PF14214"/>
    </source>
</evidence>
<keyword evidence="1" id="KW-0378">Hydrolase</keyword>
<dbReference type="Pfam" id="PF14214">
    <property type="entry name" value="Helitron_like_N"/>
    <property type="match status" value="1"/>
</dbReference>
<keyword evidence="1 7" id="KW-0347">Helicase</keyword>
<evidence type="ECO:0000256" key="1">
    <source>
        <dbReference type="RuleBase" id="RU363044"/>
    </source>
</evidence>
<dbReference type="STRING" id="93759.A0A1R3GW27"/>
<dbReference type="InterPro" id="IPR010285">
    <property type="entry name" value="DNA_helicase_pif1-like_DEAD"/>
</dbReference>
<dbReference type="OrthoDB" id="1728974at2759"/>
<comment type="catalytic activity">
    <reaction evidence="1">
        <text>ATP + H2O = ADP + phosphate + H(+)</text>
        <dbReference type="Rhea" id="RHEA:13065"/>
        <dbReference type="ChEBI" id="CHEBI:15377"/>
        <dbReference type="ChEBI" id="CHEBI:15378"/>
        <dbReference type="ChEBI" id="CHEBI:30616"/>
        <dbReference type="ChEBI" id="CHEBI:43474"/>
        <dbReference type="ChEBI" id="CHEBI:456216"/>
        <dbReference type="EC" id="5.6.2.3"/>
    </reaction>
</comment>
<reference evidence="8" key="1">
    <citation type="submission" date="2013-09" db="EMBL/GenBank/DDBJ databases">
        <title>Corchorus olitorius genome sequencing.</title>
        <authorList>
            <person name="Alam M."/>
            <person name="Haque M.S."/>
            <person name="Islam M.S."/>
            <person name="Emdad E.M."/>
            <person name="Islam M.M."/>
            <person name="Ahmed B."/>
            <person name="Halim A."/>
            <person name="Hossen Q.M.M."/>
            <person name="Hossain M.Z."/>
            <person name="Ahmed R."/>
            <person name="Khan M.M."/>
            <person name="Islam R."/>
            <person name="Rashid M.M."/>
            <person name="Khan S.A."/>
            <person name="Rahman M.S."/>
            <person name="Alam M."/>
            <person name="Yahiya A.S."/>
            <person name="Khan M.S."/>
            <person name="Azam M.S."/>
            <person name="Haque T."/>
            <person name="Lashkar M.Z.H."/>
            <person name="Akhand A.I."/>
            <person name="Morshed G."/>
            <person name="Roy S."/>
            <person name="Uddin K.S."/>
            <person name="Rabeya T."/>
            <person name="Hossain A.S."/>
            <person name="Chowdhury A."/>
            <person name="Snigdha A.R."/>
            <person name="Mortoza M.S."/>
            <person name="Matin S.A."/>
            <person name="Hoque S.M.E."/>
            <person name="Islam M.K."/>
            <person name="Roy D.K."/>
            <person name="Haider R."/>
            <person name="Moosa M.M."/>
            <person name="Elias S.M."/>
            <person name="Hasan A.M."/>
            <person name="Jahan S."/>
            <person name="Shafiuddin M."/>
            <person name="Mahmood N."/>
            <person name="Shommy N.S."/>
        </authorList>
    </citation>
    <scope>NUCLEOTIDE SEQUENCE [LARGE SCALE GENOMIC DNA]</scope>
    <source>
        <strain evidence="8">cv. O-4</strain>
    </source>
</reference>
<dbReference type="SUPFAM" id="SSF52540">
    <property type="entry name" value="P-loop containing nucleoside triphosphate hydrolases"/>
    <property type="match status" value="2"/>
</dbReference>
<evidence type="ECO:0000259" key="4">
    <source>
        <dbReference type="Pfam" id="PF05970"/>
    </source>
</evidence>
<dbReference type="GO" id="GO:0043139">
    <property type="term" value="F:5'-3' DNA helicase activity"/>
    <property type="evidence" value="ECO:0007669"/>
    <property type="project" value="UniProtKB-EC"/>
</dbReference>
<evidence type="ECO:0000256" key="3">
    <source>
        <dbReference type="SAM" id="SignalP"/>
    </source>
</evidence>
<dbReference type="Proteomes" id="UP000187203">
    <property type="component" value="Unassembled WGS sequence"/>
</dbReference>
<organism evidence="7 8">
    <name type="scientific">Corchorus olitorius</name>
    <dbReference type="NCBI Taxonomy" id="93759"/>
    <lineage>
        <taxon>Eukaryota</taxon>
        <taxon>Viridiplantae</taxon>
        <taxon>Streptophyta</taxon>
        <taxon>Embryophyta</taxon>
        <taxon>Tracheophyta</taxon>
        <taxon>Spermatophyta</taxon>
        <taxon>Magnoliopsida</taxon>
        <taxon>eudicotyledons</taxon>
        <taxon>Gunneridae</taxon>
        <taxon>Pentapetalae</taxon>
        <taxon>rosids</taxon>
        <taxon>malvids</taxon>
        <taxon>Malvales</taxon>
        <taxon>Malvaceae</taxon>
        <taxon>Grewioideae</taxon>
        <taxon>Apeibeae</taxon>
        <taxon>Corchorus</taxon>
    </lineage>
</organism>
<dbReference type="EMBL" id="AWUE01021416">
    <property type="protein sequence ID" value="OMO62293.1"/>
    <property type="molecule type" value="Genomic_DNA"/>
</dbReference>
<evidence type="ECO:0000256" key="2">
    <source>
        <dbReference type="SAM" id="MobiDB-lite"/>
    </source>
</evidence>
<protein>
    <recommendedName>
        <fullName evidence="1">ATP-dependent DNA helicase</fullName>
        <ecNumber evidence="1">5.6.2.3</ecNumber>
    </recommendedName>
</protein>
<feature type="compositionally biased region" description="Polar residues" evidence="2">
    <location>
        <begin position="1991"/>
        <end position="2000"/>
    </location>
</feature>
<dbReference type="GO" id="GO:0000723">
    <property type="term" value="P:telomere maintenance"/>
    <property type="evidence" value="ECO:0007669"/>
    <property type="project" value="InterPro"/>
</dbReference>
<keyword evidence="1" id="KW-0227">DNA damage</keyword>
<dbReference type="InterPro" id="IPR012340">
    <property type="entry name" value="NA-bd_OB-fold"/>
</dbReference>
<dbReference type="Pfam" id="PF05970">
    <property type="entry name" value="PIF1"/>
    <property type="match status" value="1"/>
</dbReference>
<evidence type="ECO:0000259" key="6">
    <source>
        <dbReference type="Pfam" id="PF21530"/>
    </source>
</evidence>
<dbReference type="Gene3D" id="3.40.50.300">
    <property type="entry name" value="P-loop containing nucleotide triphosphate hydrolases"/>
    <property type="match status" value="1"/>
</dbReference>
<dbReference type="SUPFAM" id="SSF50249">
    <property type="entry name" value="Nucleic acid-binding proteins"/>
    <property type="match status" value="2"/>
</dbReference>
<feature type="compositionally biased region" description="Polar residues" evidence="2">
    <location>
        <begin position="1916"/>
        <end position="1929"/>
    </location>
</feature>
<dbReference type="PANTHER" id="PTHR10492">
    <property type="match status" value="1"/>
</dbReference>
<feature type="domain" description="DNA helicase Pif1-like 2B" evidence="6">
    <location>
        <begin position="1492"/>
        <end position="1527"/>
    </location>
</feature>
<dbReference type="GO" id="GO:0006281">
    <property type="term" value="P:DNA repair"/>
    <property type="evidence" value="ECO:0007669"/>
    <property type="project" value="UniProtKB-KW"/>
</dbReference>
<feature type="compositionally biased region" description="Polar residues" evidence="2">
    <location>
        <begin position="898"/>
        <end position="913"/>
    </location>
</feature>
<dbReference type="InterPro" id="IPR025476">
    <property type="entry name" value="Helitron_helicase-like"/>
</dbReference>
<dbReference type="GO" id="GO:0005524">
    <property type="term" value="F:ATP binding"/>
    <property type="evidence" value="ECO:0007669"/>
    <property type="project" value="UniProtKB-KW"/>
</dbReference>
<dbReference type="GO" id="GO:0016887">
    <property type="term" value="F:ATP hydrolysis activity"/>
    <property type="evidence" value="ECO:0007669"/>
    <property type="project" value="RHEA"/>
</dbReference>
<keyword evidence="8" id="KW-1185">Reference proteome</keyword>
<name>A0A1R3GW27_9ROSI</name>
<keyword evidence="1" id="KW-0233">DNA recombination</keyword>
<keyword evidence="1" id="KW-0234">DNA repair</keyword>
<accession>A0A1R3GW27</accession>
<comment type="cofactor">
    <cofactor evidence="1">
        <name>Mg(2+)</name>
        <dbReference type="ChEBI" id="CHEBI:18420"/>
    </cofactor>
</comment>
<feature type="domain" description="Helitron helicase-like" evidence="5">
    <location>
        <begin position="626"/>
        <end position="809"/>
    </location>
</feature>